<dbReference type="PANTHER" id="PTHR43520">
    <property type="entry name" value="ATP7, ISOFORM B"/>
    <property type="match status" value="1"/>
</dbReference>
<dbReference type="InterPro" id="IPR006121">
    <property type="entry name" value="HMA_dom"/>
</dbReference>
<dbReference type="GO" id="GO:0043682">
    <property type="term" value="F:P-type divalent copper transporter activity"/>
    <property type="evidence" value="ECO:0007669"/>
    <property type="project" value="TreeGrafter"/>
</dbReference>
<keyword evidence="5" id="KW-0597">Phosphoprotein</keyword>
<dbReference type="RefSeq" id="WP_102243047.1">
    <property type="nucleotide sequence ID" value="NZ_CP025704.1"/>
</dbReference>
<dbReference type="InterPro" id="IPR018303">
    <property type="entry name" value="ATPase_P-typ_P_site"/>
</dbReference>
<keyword evidence="3" id="KW-0813">Transport</keyword>
<dbReference type="Gene3D" id="3.40.50.1000">
    <property type="entry name" value="HAD superfamily/HAD-like"/>
    <property type="match status" value="1"/>
</dbReference>
<dbReference type="GO" id="GO:0005507">
    <property type="term" value="F:copper ion binding"/>
    <property type="evidence" value="ECO:0007669"/>
    <property type="project" value="TreeGrafter"/>
</dbReference>
<keyword evidence="9" id="KW-1278">Translocase</keyword>
<evidence type="ECO:0000256" key="9">
    <source>
        <dbReference type="ARBA" id="ARBA00022967"/>
    </source>
</evidence>
<keyword evidence="7" id="KW-0479">Metal-binding</keyword>
<evidence type="ECO:0000256" key="7">
    <source>
        <dbReference type="ARBA" id="ARBA00022723"/>
    </source>
</evidence>
<dbReference type="InterPro" id="IPR059000">
    <property type="entry name" value="ATPase_P-type_domA"/>
</dbReference>
<evidence type="ECO:0000313" key="15">
    <source>
        <dbReference type="EMBL" id="AUN97754.1"/>
    </source>
</evidence>
<dbReference type="PRINTS" id="PR00119">
    <property type="entry name" value="CATATPASE"/>
</dbReference>
<dbReference type="GO" id="GO:0005524">
    <property type="term" value="F:ATP binding"/>
    <property type="evidence" value="ECO:0007669"/>
    <property type="project" value="InterPro"/>
</dbReference>
<dbReference type="InterPro" id="IPR023299">
    <property type="entry name" value="ATPase_P-typ_cyto_dom_N"/>
</dbReference>
<dbReference type="PROSITE" id="PS00154">
    <property type="entry name" value="ATPASE_E1_E2"/>
    <property type="match status" value="1"/>
</dbReference>
<dbReference type="InterPro" id="IPR021993">
    <property type="entry name" value="ATPase-cat-bd"/>
</dbReference>
<evidence type="ECO:0000256" key="1">
    <source>
        <dbReference type="ARBA" id="ARBA00004651"/>
    </source>
</evidence>
<keyword evidence="16" id="KW-1185">Reference proteome</keyword>
<comment type="subcellular location">
    <subcellularLocation>
        <location evidence="1">Cell membrane</location>
        <topology evidence="1">Multi-pass membrane protein</topology>
    </subcellularLocation>
</comment>
<dbReference type="GO" id="GO:0055070">
    <property type="term" value="P:copper ion homeostasis"/>
    <property type="evidence" value="ECO:0007669"/>
    <property type="project" value="TreeGrafter"/>
</dbReference>
<keyword evidence="10" id="KW-1133">Transmembrane helix</keyword>
<dbReference type="InterPro" id="IPR036412">
    <property type="entry name" value="HAD-like_sf"/>
</dbReference>
<dbReference type="InterPro" id="IPR001757">
    <property type="entry name" value="P_typ_ATPase"/>
</dbReference>
<evidence type="ECO:0000256" key="12">
    <source>
        <dbReference type="ARBA" id="ARBA00023136"/>
    </source>
</evidence>
<dbReference type="Gene3D" id="2.70.150.10">
    <property type="entry name" value="Calcium-transporting ATPase, cytoplasmic transduction domain A"/>
    <property type="match status" value="1"/>
</dbReference>
<dbReference type="Pfam" id="PF00122">
    <property type="entry name" value="E1-E2_ATPase"/>
    <property type="match status" value="1"/>
</dbReference>
<evidence type="ECO:0000256" key="5">
    <source>
        <dbReference type="ARBA" id="ARBA00022553"/>
    </source>
</evidence>
<evidence type="ECO:0000256" key="2">
    <source>
        <dbReference type="ARBA" id="ARBA00006024"/>
    </source>
</evidence>
<dbReference type="AlphaFoldDB" id="A0A2K9NSM6"/>
<organism evidence="15 16">
    <name type="scientific">Bacteriovorax stolpii</name>
    <name type="common">Bdellovibrio stolpii</name>
    <dbReference type="NCBI Taxonomy" id="960"/>
    <lineage>
        <taxon>Bacteria</taxon>
        <taxon>Pseudomonadati</taxon>
        <taxon>Bdellovibrionota</taxon>
        <taxon>Bacteriovoracia</taxon>
        <taxon>Bacteriovoracales</taxon>
        <taxon>Bacteriovoracaceae</taxon>
        <taxon>Bacteriovorax</taxon>
    </lineage>
</organism>
<evidence type="ECO:0000259" key="14">
    <source>
        <dbReference type="Pfam" id="PF12156"/>
    </source>
</evidence>
<evidence type="ECO:0000259" key="13">
    <source>
        <dbReference type="Pfam" id="PF00122"/>
    </source>
</evidence>
<dbReference type="EMBL" id="CP025704">
    <property type="protein sequence ID" value="AUN97754.1"/>
    <property type="molecule type" value="Genomic_DNA"/>
</dbReference>
<dbReference type="OrthoDB" id="5287215at2"/>
<reference evidence="15 16" key="1">
    <citation type="submission" date="2018-01" db="EMBL/GenBank/DDBJ databases">
        <title>Complete genome sequence of Bacteriovorax stolpii DSM12778.</title>
        <authorList>
            <person name="Tang B."/>
            <person name="Chang J."/>
        </authorList>
    </citation>
    <scope>NUCLEOTIDE SEQUENCE [LARGE SCALE GENOMIC DNA]</scope>
    <source>
        <strain evidence="15 16">DSM 12778</strain>
    </source>
</reference>
<dbReference type="PANTHER" id="PTHR43520:SF5">
    <property type="entry name" value="CATION-TRANSPORTING P-TYPE ATPASE-RELATED"/>
    <property type="match status" value="1"/>
</dbReference>
<dbReference type="GO" id="GO:0016887">
    <property type="term" value="F:ATP hydrolysis activity"/>
    <property type="evidence" value="ECO:0007669"/>
    <property type="project" value="InterPro"/>
</dbReference>
<dbReference type="InterPro" id="IPR036163">
    <property type="entry name" value="HMA_dom_sf"/>
</dbReference>
<name>A0A2K9NSM6_BACTC</name>
<proteinExistence type="inferred from homology"/>
<dbReference type="Gene3D" id="3.40.1110.10">
    <property type="entry name" value="Calcium-transporting ATPase, cytoplasmic domain N"/>
    <property type="match status" value="1"/>
</dbReference>
<dbReference type="GO" id="GO:0005886">
    <property type="term" value="C:plasma membrane"/>
    <property type="evidence" value="ECO:0007669"/>
    <property type="project" value="UniProtKB-SubCell"/>
</dbReference>
<keyword evidence="12" id="KW-0472">Membrane</keyword>
<dbReference type="NCBIfam" id="TIGR01512">
    <property type="entry name" value="ATPase-IB2_Cd"/>
    <property type="match status" value="1"/>
</dbReference>
<feature type="domain" description="Putative metal-binding" evidence="14">
    <location>
        <begin position="4"/>
        <end position="84"/>
    </location>
</feature>
<dbReference type="KEGG" id="bsto:C0V70_06435"/>
<dbReference type="SUPFAM" id="SSF81653">
    <property type="entry name" value="Calcium ATPase, transduction domain A"/>
    <property type="match status" value="1"/>
</dbReference>
<comment type="similarity">
    <text evidence="2">Belongs to the cation transport ATPase (P-type) (TC 3.A.3) family. Type IB subfamily.</text>
</comment>
<dbReference type="SUPFAM" id="SSF56784">
    <property type="entry name" value="HAD-like"/>
    <property type="match status" value="1"/>
</dbReference>
<evidence type="ECO:0000256" key="11">
    <source>
        <dbReference type="ARBA" id="ARBA00023065"/>
    </source>
</evidence>
<keyword evidence="8" id="KW-0460">Magnesium</keyword>
<keyword evidence="11" id="KW-0406">Ion transport</keyword>
<sequence>MMSACIHCDQEVLTAYYHKGHDHDAGPFCCQGCLTVYNIINFKGLSEYYDIKKNVALLKKRAPVELKNNHYSYLNDTEFLNEYAYRNLNNELTMEFYLEGIHCLACLWIIEKLPAFVPGVLSAKLNMGRSVATISIDSTGDFSLVAKELDGIGYRPHPLKINQSTADLKIKEERSMILKIGIAAAAAGNIMLYAVSLYAGAGPEYEQVFNALTVLFAIPVLTYCAFPFYKNSYIALKNKTLSIDVPISLSLIMGGIMGIYNLINHVPENYFDSLTALVFLLLLSRYFLKLIQEKGLSTSDLHFFYQGESVLKVNEHNHSDVVEIHPKFIRPNDLLKILPNQVIPADGKVISGESYLNNSLLTGESGLQKIKAQDQVFSGTMNVSGELIIEVEKANHESRLGKILKNVETGWGQKAQIIDITNQISKYFAGAVLTLSVILYFVTARHGSQKEALELALTLLIVTCPCALAIATPLTFIRTLSKAAQKGIIIKDDAVIEKLSRAQKIFIDKTGTITQNQLQVMQMNIINQTALSVFDIIHNLERTSLHPVAICLKEFVKSSLPRDYDVSDLKEMPGVGVSGHINGHFYEIKNYGIYEDHILVAEFKIQDALRPDAQASLNALRNEGLKLQILSGDKTEHVKEIALKLGLTNDEYQAELSPEKKSQVIKSTPNSIMVGDGANDAIALASAGTGIAVFGAMDISLRAADVYMNYPGLSSVAELMVISKETMKVIYRNLVLSISYNSVSVFLAYTGHISPLAAAIIMPLSSLTVLISTLTGTKTLRKLWK</sequence>
<dbReference type="InterPro" id="IPR023214">
    <property type="entry name" value="HAD_sf"/>
</dbReference>
<protein>
    <submittedName>
        <fullName evidence="15">Cadmium-translocating P-type ATPase</fullName>
    </submittedName>
</protein>
<dbReference type="CDD" id="cd00371">
    <property type="entry name" value="HMA"/>
    <property type="match status" value="1"/>
</dbReference>
<evidence type="ECO:0000313" key="16">
    <source>
        <dbReference type="Proteomes" id="UP000235584"/>
    </source>
</evidence>
<dbReference type="Pfam" id="PF00702">
    <property type="entry name" value="Hydrolase"/>
    <property type="match status" value="1"/>
</dbReference>
<feature type="domain" description="P-type ATPase A" evidence="13">
    <location>
        <begin position="317"/>
        <end position="408"/>
    </location>
</feature>
<gene>
    <name evidence="15" type="primary">cadA</name>
    <name evidence="15" type="ORF">C0V70_06435</name>
</gene>
<keyword evidence="6" id="KW-0812">Transmembrane</keyword>
<accession>A0A2K9NSM6</accession>
<dbReference type="InterPro" id="IPR008250">
    <property type="entry name" value="ATPase_P-typ_transduc_dom_A_sf"/>
</dbReference>
<dbReference type="Pfam" id="PF12156">
    <property type="entry name" value="ATPase-cat_bd"/>
    <property type="match status" value="1"/>
</dbReference>
<evidence type="ECO:0000256" key="4">
    <source>
        <dbReference type="ARBA" id="ARBA00022475"/>
    </source>
</evidence>
<evidence type="ECO:0000256" key="10">
    <source>
        <dbReference type="ARBA" id="ARBA00022989"/>
    </source>
</evidence>
<evidence type="ECO:0000256" key="3">
    <source>
        <dbReference type="ARBA" id="ARBA00022448"/>
    </source>
</evidence>
<evidence type="ECO:0000256" key="8">
    <source>
        <dbReference type="ARBA" id="ARBA00022842"/>
    </source>
</evidence>
<evidence type="ECO:0000256" key="6">
    <source>
        <dbReference type="ARBA" id="ARBA00022692"/>
    </source>
</evidence>
<keyword evidence="4" id="KW-1003">Cell membrane</keyword>
<dbReference type="NCBIfam" id="TIGR01494">
    <property type="entry name" value="ATPase_P-type"/>
    <property type="match status" value="2"/>
</dbReference>
<dbReference type="Proteomes" id="UP000235584">
    <property type="component" value="Chromosome"/>
</dbReference>
<dbReference type="SUPFAM" id="SSF55008">
    <property type="entry name" value="HMA, heavy metal-associated domain"/>
    <property type="match status" value="1"/>
</dbReference>